<dbReference type="RefSeq" id="WP_260902440.1">
    <property type="nucleotide sequence ID" value="NZ_JAOCZP010000003.1"/>
</dbReference>
<evidence type="ECO:0000259" key="3">
    <source>
        <dbReference type="PROSITE" id="PS51186"/>
    </source>
</evidence>
<keyword evidence="2" id="KW-0012">Acyltransferase</keyword>
<dbReference type="SUPFAM" id="SSF55729">
    <property type="entry name" value="Acyl-CoA N-acyltransferases (Nat)"/>
    <property type="match status" value="1"/>
</dbReference>
<dbReference type="Proteomes" id="UP001320831">
    <property type="component" value="Unassembled WGS sequence"/>
</dbReference>
<dbReference type="EMBL" id="JAOCZP010000003">
    <property type="protein sequence ID" value="MCT7375436.1"/>
    <property type="molecule type" value="Genomic_DNA"/>
</dbReference>
<dbReference type="CDD" id="cd04301">
    <property type="entry name" value="NAT_SF"/>
    <property type="match status" value="1"/>
</dbReference>
<dbReference type="InterPro" id="IPR050832">
    <property type="entry name" value="Bact_Acetyltransf"/>
</dbReference>
<feature type="domain" description="N-acetyltransferase" evidence="3">
    <location>
        <begin position="1"/>
        <end position="164"/>
    </location>
</feature>
<accession>A0ABT2LMB5</accession>
<dbReference type="InterPro" id="IPR000182">
    <property type="entry name" value="GNAT_dom"/>
</dbReference>
<protein>
    <submittedName>
        <fullName evidence="4">GNAT family N-acetyltransferase</fullName>
    </submittedName>
</protein>
<dbReference type="Gene3D" id="3.40.630.30">
    <property type="match status" value="1"/>
</dbReference>
<evidence type="ECO:0000313" key="5">
    <source>
        <dbReference type="Proteomes" id="UP001320831"/>
    </source>
</evidence>
<reference evidence="4 5" key="1">
    <citation type="submission" date="2022-09" db="EMBL/GenBank/DDBJ databases">
        <title>Chelativorans salina sp. nov., a novel slightly halophilic bacterium isolated from a saline lake sediment enrichment.</title>
        <authorList>
            <person name="Gao L."/>
            <person name="Fang B.-Z."/>
            <person name="Li W.-J."/>
        </authorList>
    </citation>
    <scope>NUCLEOTIDE SEQUENCE [LARGE SCALE GENOMIC DNA]</scope>
    <source>
        <strain evidence="4 5">EGI FJ00035</strain>
    </source>
</reference>
<dbReference type="PROSITE" id="PS51186">
    <property type="entry name" value="GNAT"/>
    <property type="match status" value="1"/>
</dbReference>
<dbReference type="PANTHER" id="PTHR43877:SF2">
    <property type="entry name" value="AMINOALKYLPHOSPHONATE N-ACETYLTRANSFERASE-RELATED"/>
    <property type="match status" value="1"/>
</dbReference>
<comment type="caution">
    <text evidence="4">The sequence shown here is derived from an EMBL/GenBank/DDBJ whole genome shotgun (WGS) entry which is preliminary data.</text>
</comment>
<dbReference type="Pfam" id="PF00583">
    <property type="entry name" value="Acetyltransf_1"/>
    <property type="match status" value="1"/>
</dbReference>
<sequence>MFLRSAGERDLKAVRALLVETWHATYDSIYGTERVAEITDDWHSLPSLKARLERLDSEFVLVDDGREIIGMAFASAIDKGETVMLHQLYVKPAHQGKGVGSLLLGEVESCFPDARRIRLEVEEANVQATAFYRAKGFSKVGTTADCGKEGSGIGAAVLERPTAL</sequence>
<organism evidence="4 5">
    <name type="scientific">Chelativorans salis</name>
    <dbReference type="NCBI Taxonomy" id="2978478"/>
    <lineage>
        <taxon>Bacteria</taxon>
        <taxon>Pseudomonadati</taxon>
        <taxon>Pseudomonadota</taxon>
        <taxon>Alphaproteobacteria</taxon>
        <taxon>Hyphomicrobiales</taxon>
        <taxon>Phyllobacteriaceae</taxon>
        <taxon>Chelativorans</taxon>
    </lineage>
</organism>
<keyword evidence="5" id="KW-1185">Reference proteome</keyword>
<evidence type="ECO:0000313" key="4">
    <source>
        <dbReference type="EMBL" id="MCT7375436.1"/>
    </source>
</evidence>
<evidence type="ECO:0000256" key="1">
    <source>
        <dbReference type="ARBA" id="ARBA00022679"/>
    </source>
</evidence>
<proteinExistence type="predicted"/>
<gene>
    <name evidence="4" type="ORF">N5A92_10375</name>
</gene>
<keyword evidence="1" id="KW-0808">Transferase</keyword>
<evidence type="ECO:0000256" key="2">
    <source>
        <dbReference type="ARBA" id="ARBA00023315"/>
    </source>
</evidence>
<name>A0ABT2LMB5_9HYPH</name>
<dbReference type="PANTHER" id="PTHR43877">
    <property type="entry name" value="AMINOALKYLPHOSPHONATE N-ACETYLTRANSFERASE-RELATED-RELATED"/>
    <property type="match status" value="1"/>
</dbReference>
<dbReference type="InterPro" id="IPR016181">
    <property type="entry name" value="Acyl_CoA_acyltransferase"/>
</dbReference>